<dbReference type="Pfam" id="PF03927">
    <property type="entry name" value="NapD"/>
    <property type="match status" value="1"/>
</dbReference>
<dbReference type="Proteomes" id="UP000295793">
    <property type="component" value="Unassembled WGS sequence"/>
</dbReference>
<name>A0A4R3I3I5_9GAMM</name>
<dbReference type="InterPro" id="IPR005623">
    <property type="entry name" value="Chaperone_NapD_NO3_reduct"/>
</dbReference>
<sequence length="98" mass="10698">MRNAASVNVDPREEHIVSVVVHLNNELAGSACRAIAQLERVEMVVQQACKCVLLLNERSAREVMAKIETVQDITGVLNVAMIAHHTELPAALDEALDD</sequence>
<dbReference type="RefSeq" id="WP_165901907.1">
    <property type="nucleotide sequence ID" value="NZ_SLZR01000010.1"/>
</dbReference>
<keyword evidence="2" id="KW-1185">Reference proteome</keyword>
<gene>
    <name evidence="1" type="ORF">BCF53_11052</name>
</gene>
<reference evidence="1 2" key="1">
    <citation type="submission" date="2019-03" db="EMBL/GenBank/DDBJ databases">
        <title>Genomic Encyclopedia of Archaeal and Bacterial Type Strains, Phase II (KMG-II): from individual species to whole genera.</title>
        <authorList>
            <person name="Goeker M."/>
        </authorList>
    </citation>
    <scope>NUCLEOTIDE SEQUENCE [LARGE SCALE GENOMIC DNA]</scope>
    <source>
        <strain evidence="1 2">DSM 15388</strain>
    </source>
</reference>
<dbReference type="Gene3D" id="3.30.70.920">
    <property type="match status" value="1"/>
</dbReference>
<comment type="caution">
    <text evidence="1">The sequence shown here is derived from an EMBL/GenBank/DDBJ whole genome shotgun (WGS) entry which is preliminary data.</text>
</comment>
<dbReference type="AlphaFoldDB" id="A0A4R3I3I5"/>
<proteinExistence type="predicted"/>
<accession>A0A4R3I3I5</accession>
<dbReference type="EMBL" id="SLZR01000010">
    <property type="protein sequence ID" value="TCS40134.1"/>
    <property type="molecule type" value="Genomic_DNA"/>
</dbReference>
<organism evidence="1 2">
    <name type="scientific">Reinekea marinisedimentorum</name>
    <dbReference type="NCBI Taxonomy" id="230495"/>
    <lineage>
        <taxon>Bacteria</taxon>
        <taxon>Pseudomonadati</taxon>
        <taxon>Pseudomonadota</taxon>
        <taxon>Gammaproteobacteria</taxon>
        <taxon>Oceanospirillales</taxon>
        <taxon>Saccharospirillaceae</taxon>
        <taxon>Reinekea</taxon>
    </lineage>
</organism>
<protein>
    <submittedName>
        <fullName evidence="1">Nitrate reductase NapD</fullName>
    </submittedName>
</protein>
<evidence type="ECO:0000313" key="2">
    <source>
        <dbReference type="Proteomes" id="UP000295793"/>
    </source>
</evidence>
<evidence type="ECO:0000313" key="1">
    <source>
        <dbReference type="EMBL" id="TCS40134.1"/>
    </source>
</evidence>